<evidence type="ECO:0000313" key="2">
    <source>
        <dbReference type="Proteomes" id="UP000807115"/>
    </source>
</evidence>
<accession>A0A921UW46</accession>
<protein>
    <submittedName>
        <fullName evidence="1">Uncharacterized protein</fullName>
    </submittedName>
</protein>
<comment type="caution">
    <text evidence="1">The sequence shown here is derived from an EMBL/GenBank/DDBJ whole genome shotgun (WGS) entry which is preliminary data.</text>
</comment>
<evidence type="ECO:0000313" key="1">
    <source>
        <dbReference type="EMBL" id="KAG0545650.1"/>
    </source>
</evidence>
<reference evidence="1" key="1">
    <citation type="journal article" date="2019" name="BMC Genomics">
        <title>A new reference genome for Sorghum bicolor reveals high levels of sequence similarity between sweet and grain genotypes: implications for the genetics of sugar metabolism.</title>
        <authorList>
            <person name="Cooper E.A."/>
            <person name="Brenton Z.W."/>
            <person name="Flinn B.S."/>
            <person name="Jenkins J."/>
            <person name="Shu S."/>
            <person name="Flowers D."/>
            <person name="Luo F."/>
            <person name="Wang Y."/>
            <person name="Xia P."/>
            <person name="Barry K."/>
            <person name="Daum C."/>
            <person name="Lipzen A."/>
            <person name="Yoshinaga Y."/>
            <person name="Schmutz J."/>
            <person name="Saski C."/>
            <person name="Vermerris W."/>
            <person name="Kresovich S."/>
        </authorList>
    </citation>
    <scope>NUCLEOTIDE SEQUENCE</scope>
</reference>
<reference evidence="1" key="2">
    <citation type="submission" date="2020-10" db="EMBL/GenBank/DDBJ databases">
        <authorList>
            <person name="Cooper E.A."/>
            <person name="Brenton Z.W."/>
            <person name="Flinn B.S."/>
            <person name="Jenkins J."/>
            <person name="Shu S."/>
            <person name="Flowers D."/>
            <person name="Luo F."/>
            <person name="Wang Y."/>
            <person name="Xia P."/>
            <person name="Barry K."/>
            <person name="Daum C."/>
            <person name="Lipzen A."/>
            <person name="Yoshinaga Y."/>
            <person name="Schmutz J."/>
            <person name="Saski C."/>
            <person name="Vermerris W."/>
            <person name="Kresovich S."/>
        </authorList>
    </citation>
    <scope>NUCLEOTIDE SEQUENCE</scope>
</reference>
<name>A0A921UW46_SORBI</name>
<sequence length="54" mass="6423">MRVAKICKASKRATWGRMEKIFSHNSLGASFANMLKWCDRKYRRETNLRENCDI</sequence>
<organism evidence="1 2">
    <name type="scientific">Sorghum bicolor</name>
    <name type="common">Sorghum</name>
    <name type="synonym">Sorghum vulgare</name>
    <dbReference type="NCBI Taxonomy" id="4558"/>
    <lineage>
        <taxon>Eukaryota</taxon>
        <taxon>Viridiplantae</taxon>
        <taxon>Streptophyta</taxon>
        <taxon>Embryophyta</taxon>
        <taxon>Tracheophyta</taxon>
        <taxon>Spermatophyta</taxon>
        <taxon>Magnoliopsida</taxon>
        <taxon>Liliopsida</taxon>
        <taxon>Poales</taxon>
        <taxon>Poaceae</taxon>
        <taxon>PACMAD clade</taxon>
        <taxon>Panicoideae</taxon>
        <taxon>Andropogonodae</taxon>
        <taxon>Andropogoneae</taxon>
        <taxon>Sorghinae</taxon>
        <taxon>Sorghum</taxon>
    </lineage>
</organism>
<dbReference type="EMBL" id="CM027681">
    <property type="protein sequence ID" value="KAG0545650.1"/>
    <property type="molecule type" value="Genomic_DNA"/>
</dbReference>
<dbReference type="Proteomes" id="UP000807115">
    <property type="component" value="Chromosome 2"/>
</dbReference>
<proteinExistence type="predicted"/>
<gene>
    <name evidence="1" type="ORF">BDA96_02G380100</name>
</gene>
<dbReference type="AlphaFoldDB" id="A0A921UW46"/>